<keyword evidence="5" id="KW-1185">Reference proteome</keyword>
<evidence type="ECO:0000259" key="3">
    <source>
        <dbReference type="Pfam" id="PF02931"/>
    </source>
</evidence>
<dbReference type="CDD" id="cd18989">
    <property type="entry name" value="LGIC_ECD_cation"/>
    <property type="match status" value="1"/>
</dbReference>
<feature type="signal peptide" evidence="2">
    <location>
        <begin position="1"/>
        <end position="17"/>
    </location>
</feature>
<accession>A0ABD1ZVN1</accession>
<dbReference type="SUPFAM" id="SSF63712">
    <property type="entry name" value="Nicotinic receptor ligand binding domain-like"/>
    <property type="match status" value="1"/>
</dbReference>
<feature type="transmembrane region" description="Helical" evidence="1">
    <location>
        <begin position="280"/>
        <end position="300"/>
    </location>
</feature>
<feature type="transmembrane region" description="Helical" evidence="1">
    <location>
        <begin position="252"/>
        <end position="273"/>
    </location>
</feature>
<keyword evidence="1" id="KW-0812">Transmembrane</keyword>
<gene>
    <name evidence="4" type="ORF">V1478_017950</name>
</gene>
<dbReference type="InterPro" id="IPR006202">
    <property type="entry name" value="Neur_chan_lig-bd"/>
</dbReference>
<keyword evidence="1" id="KW-0472">Membrane</keyword>
<reference evidence="4 5" key="1">
    <citation type="journal article" date="2024" name="Ann. Entomol. Soc. Am.">
        <title>Genomic analyses of the southern and eastern yellowjacket wasps (Hymenoptera: Vespidae) reveal evolutionary signatures of social life.</title>
        <authorList>
            <person name="Catto M.A."/>
            <person name="Caine P.B."/>
            <person name="Orr S.E."/>
            <person name="Hunt B.G."/>
            <person name="Goodisman M.A.D."/>
        </authorList>
    </citation>
    <scope>NUCLEOTIDE SEQUENCE [LARGE SCALE GENOMIC DNA]</scope>
    <source>
        <strain evidence="4">233</strain>
        <tissue evidence="4">Head and thorax</tissue>
    </source>
</reference>
<feature type="transmembrane region" description="Helical" evidence="1">
    <location>
        <begin position="312"/>
        <end position="330"/>
    </location>
</feature>
<evidence type="ECO:0000256" key="2">
    <source>
        <dbReference type="SAM" id="SignalP"/>
    </source>
</evidence>
<dbReference type="Gene3D" id="2.70.170.10">
    <property type="entry name" value="Neurotransmitter-gated ion-channel ligand-binding domain"/>
    <property type="match status" value="1"/>
</dbReference>
<dbReference type="Proteomes" id="UP001607302">
    <property type="component" value="Unassembled WGS sequence"/>
</dbReference>
<proteinExistence type="predicted"/>
<dbReference type="InterPro" id="IPR036734">
    <property type="entry name" value="Neur_chan_lig-bd_sf"/>
</dbReference>
<organism evidence="4 5">
    <name type="scientific">Vespula squamosa</name>
    <name type="common">Southern yellow jacket</name>
    <name type="synonym">Wasp</name>
    <dbReference type="NCBI Taxonomy" id="30214"/>
    <lineage>
        <taxon>Eukaryota</taxon>
        <taxon>Metazoa</taxon>
        <taxon>Ecdysozoa</taxon>
        <taxon>Arthropoda</taxon>
        <taxon>Hexapoda</taxon>
        <taxon>Insecta</taxon>
        <taxon>Pterygota</taxon>
        <taxon>Neoptera</taxon>
        <taxon>Endopterygota</taxon>
        <taxon>Hymenoptera</taxon>
        <taxon>Apocrita</taxon>
        <taxon>Aculeata</taxon>
        <taxon>Vespoidea</taxon>
        <taxon>Vespidae</taxon>
        <taxon>Vespinae</taxon>
        <taxon>Vespula</taxon>
    </lineage>
</organism>
<evidence type="ECO:0000256" key="1">
    <source>
        <dbReference type="SAM" id="Phobius"/>
    </source>
</evidence>
<dbReference type="InterPro" id="IPR006201">
    <property type="entry name" value="Neur_channel"/>
</dbReference>
<sequence>MILFVLSLIGYVTFVDTSIILNNYEVQESLGCKEIESKSAVLQLRRHLFCEYIESIRPVSDHRTTTNIQFGIIPKFINVQDRESVMELHCWTILMWEDGHLTWEPSRFNDVNFLHVKSNEVWIPDIMIHNSNSYDENEIPFTNCWVSSTGKVKCVVTTRYMVKCLRDYTWWPYDLQNCTIQIGSWSHSEEELKFVLINTGIIMNEFQKNLAWEIVQFNVTTYTESFKFGIDLTSPMVSFHFILQRRFNATHAIYLSSIIILMIMTLTTLWLSIKSTERMILANLNFICHLLFLEELYWEIHGSSASTMLMKFFVKSLALACFTLIITSILRHLLELTTEIPTWIATRTSTIVKSKIGRILLVSILDPKASAELETEAEDNANLVSTKKNEASWKHVVMLISWINFLCILLIYIILISIYLPTRSSGNSYNFNT</sequence>
<feature type="transmembrane region" description="Helical" evidence="1">
    <location>
        <begin position="396"/>
        <end position="420"/>
    </location>
</feature>
<dbReference type="AlphaFoldDB" id="A0ABD1ZVN1"/>
<comment type="caution">
    <text evidence="4">The sequence shown here is derived from an EMBL/GenBank/DDBJ whole genome shotgun (WGS) entry which is preliminary data.</text>
</comment>
<evidence type="ECO:0000313" key="5">
    <source>
        <dbReference type="Proteomes" id="UP001607302"/>
    </source>
</evidence>
<keyword evidence="2" id="KW-0732">Signal</keyword>
<evidence type="ECO:0000313" key="4">
    <source>
        <dbReference type="EMBL" id="KAL2712427.1"/>
    </source>
</evidence>
<feature type="chain" id="PRO_5044761394" evidence="2">
    <location>
        <begin position="18"/>
        <end position="433"/>
    </location>
</feature>
<feature type="domain" description="Neurotransmitter-gated ion-channel ligand-binding" evidence="3">
    <location>
        <begin position="43"/>
        <end position="246"/>
    </location>
</feature>
<keyword evidence="1" id="KW-1133">Transmembrane helix</keyword>
<dbReference type="FunFam" id="2.70.170.10:FF:000028">
    <property type="entry name" value="AcetylCholine Receptor"/>
    <property type="match status" value="1"/>
</dbReference>
<dbReference type="EMBL" id="JAUDFV010000166">
    <property type="protein sequence ID" value="KAL2712427.1"/>
    <property type="molecule type" value="Genomic_DNA"/>
</dbReference>
<name>A0ABD1ZVN1_VESSQ</name>
<dbReference type="PANTHER" id="PTHR18945">
    <property type="entry name" value="NEUROTRANSMITTER GATED ION CHANNEL"/>
    <property type="match status" value="1"/>
</dbReference>
<protein>
    <submittedName>
        <fullName evidence="4">Neuronal acetylcholine receptor subunit alpha-3-like</fullName>
    </submittedName>
</protein>
<dbReference type="Pfam" id="PF02931">
    <property type="entry name" value="Neur_chan_LBD"/>
    <property type="match status" value="1"/>
</dbReference>